<comment type="subcellular location">
    <subcellularLocation>
        <location evidence="1 13">Cytoplasm</location>
    </subcellularLocation>
</comment>
<keyword evidence="15" id="KW-1185">Reference proteome</keyword>
<dbReference type="InterPro" id="IPR003699">
    <property type="entry name" value="QueA"/>
</dbReference>
<dbReference type="InterPro" id="IPR042118">
    <property type="entry name" value="QueA_dom1"/>
</dbReference>
<evidence type="ECO:0000256" key="6">
    <source>
        <dbReference type="ARBA" id="ARBA00022691"/>
    </source>
</evidence>
<comment type="similarity">
    <text evidence="9 13">Belongs to the QueA family.</text>
</comment>
<accession>A0A5C6A7P1</accession>
<keyword evidence="4 13" id="KW-0963">Cytoplasm</keyword>
<dbReference type="HAMAP" id="MF_00113">
    <property type="entry name" value="QueA"/>
    <property type="match status" value="1"/>
</dbReference>
<dbReference type="Proteomes" id="UP000317421">
    <property type="component" value="Unassembled WGS sequence"/>
</dbReference>
<dbReference type="NCBIfam" id="NF001140">
    <property type="entry name" value="PRK00147.1"/>
    <property type="match status" value="1"/>
</dbReference>
<evidence type="ECO:0000313" key="15">
    <source>
        <dbReference type="Proteomes" id="UP000317421"/>
    </source>
</evidence>
<dbReference type="EC" id="2.4.99.17" evidence="10 13"/>
<comment type="catalytic activity">
    <reaction evidence="8 13">
        <text>7-aminomethyl-7-carbaguanosine(34) in tRNA + S-adenosyl-L-methionine = epoxyqueuosine(34) in tRNA + adenine + L-methionine + 2 H(+)</text>
        <dbReference type="Rhea" id="RHEA:32155"/>
        <dbReference type="Rhea" id="RHEA-COMP:10342"/>
        <dbReference type="Rhea" id="RHEA-COMP:18582"/>
        <dbReference type="ChEBI" id="CHEBI:15378"/>
        <dbReference type="ChEBI" id="CHEBI:16708"/>
        <dbReference type="ChEBI" id="CHEBI:57844"/>
        <dbReference type="ChEBI" id="CHEBI:59789"/>
        <dbReference type="ChEBI" id="CHEBI:82833"/>
        <dbReference type="ChEBI" id="CHEBI:194443"/>
        <dbReference type="EC" id="2.4.99.17"/>
    </reaction>
</comment>
<keyword evidence="5 13" id="KW-0808">Transferase</keyword>
<comment type="function">
    <text evidence="13">Transfers and isomerizes the ribose moiety from AdoMet to the 7-aminomethyl group of 7-deazaguanine (preQ1-tRNA) to give epoxyqueuosine (oQ-tRNA).</text>
</comment>
<dbReference type="RefSeq" id="WP_231934525.1">
    <property type="nucleotide sequence ID" value="NZ_SJPR01000004.1"/>
</dbReference>
<dbReference type="GO" id="GO:0051075">
    <property type="term" value="F:S-adenosylmethionine:tRNA ribosyltransferase-isomerase activity"/>
    <property type="evidence" value="ECO:0007669"/>
    <property type="project" value="UniProtKB-EC"/>
</dbReference>
<organism evidence="14 15">
    <name type="scientific">Botrimarina colliarenosi</name>
    <dbReference type="NCBI Taxonomy" id="2528001"/>
    <lineage>
        <taxon>Bacteria</taxon>
        <taxon>Pseudomonadati</taxon>
        <taxon>Planctomycetota</taxon>
        <taxon>Planctomycetia</taxon>
        <taxon>Pirellulales</taxon>
        <taxon>Lacipirellulaceae</taxon>
        <taxon>Botrimarina</taxon>
    </lineage>
</organism>
<comment type="caution">
    <text evidence="14">The sequence shown here is derived from an EMBL/GenBank/DDBJ whole genome shotgun (WGS) entry which is preliminary data.</text>
</comment>
<dbReference type="Gene3D" id="3.40.1780.10">
    <property type="entry name" value="QueA-like"/>
    <property type="match status" value="1"/>
</dbReference>
<evidence type="ECO:0000256" key="4">
    <source>
        <dbReference type="ARBA" id="ARBA00022490"/>
    </source>
</evidence>
<comment type="pathway">
    <text evidence="2 13">tRNA modification; tRNA-queuosine biosynthesis.</text>
</comment>
<dbReference type="AlphaFoldDB" id="A0A5C6A7P1"/>
<proteinExistence type="inferred from homology"/>
<keyword evidence="6 13" id="KW-0949">S-adenosyl-L-methionine</keyword>
<evidence type="ECO:0000256" key="3">
    <source>
        <dbReference type="ARBA" id="ARBA00011245"/>
    </source>
</evidence>
<name>A0A5C6A7P1_9BACT</name>
<dbReference type="Pfam" id="PF02547">
    <property type="entry name" value="Queuosine_synth"/>
    <property type="match status" value="1"/>
</dbReference>
<keyword evidence="7 13" id="KW-0671">Queuosine biosynthesis</keyword>
<keyword evidence="14" id="KW-0413">Isomerase</keyword>
<evidence type="ECO:0000256" key="13">
    <source>
        <dbReference type="HAMAP-Rule" id="MF_00113"/>
    </source>
</evidence>
<evidence type="ECO:0000256" key="9">
    <source>
        <dbReference type="ARBA" id="ARBA00061210"/>
    </source>
</evidence>
<dbReference type="InterPro" id="IPR042119">
    <property type="entry name" value="QueA_dom2"/>
</dbReference>
<evidence type="ECO:0000256" key="10">
    <source>
        <dbReference type="ARBA" id="ARBA00066503"/>
    </source>
</evidence>
<sequence length="354" mass="39309">MSESDPLLFDYELPRELIAQEPLANRADARLMLVDRQKQSITHWHVRDLPDFVGGGDRMVLNDTKVLPATLTGKRLKTGGAWRGLFLSAEPSGDWRIVCKTRGTLEPFEKVVLLDRENREAERLWLVEKLSEGQWVARPESGASVDEVLTRVGRVPLPHYIRDGKMVDDDIARYQTVFARKPGAVAAPTAGLHFTQSLLRQIEARGVEFTAVTLHVGLGTFRPIKADTSDGHQMHAEWGELLPSAADAINQTRATDGRIIAVGTTSVRTLETAAATAPAGQAVAPWSGDTTLFLRPPHQFRAVDALMTNFHFPRTTLLLLVQAFGGVELIRAAYREAIAERYRFYSYGDTMLIV</sequence>
<dbReference type="SUPFAM" id="SSF111337">
    <property type="entry name" value="QueA-like"/>
    <property type="match status" value="1"/>
</dbReference>
<dbReference type="EMBL" id="SJPR01000004">
    <property type="protein sequence ID" value="TWT96032.1"/>
    <property type="molecule type" value="Genomic_DNA"/>
</dbReference>
<dbReference type="PANTHER" id="PTHR30307:SF0">
    <property type="entry name" value="S-ADENOSYLMETHIONINE:TRNA RIBOSYLTRANSFERASE-ISOMERASE"/>
    <property type="match status" value="1"/>
</dbReference>
<dbReference type="GO" id="GO:0008616">
    <property type="term" value="P:tRNA queuosine(34) biosynthetic process"/>
    <property type="evidence" value="ECO:0007669"/>
    <property type="project" value="UniProtKB-UniRule"/>
</dbReference>
<evidence type="ECO:0000256" key="11">
    <source>
        <dbReference type="ARBA" id="ARBA00069325"/>
    </source>
</evidence>
<dbReference type="FunFam" id="3.40.1780.10:FF:000001">
    <property type="entry name" value="S-adenosylmethionine:tRNA ribosyltransferase-isomerase"/>
    <property type="match status" value="1"/>
</dbReference>
<evidence type="ECO:0000313" key="14">
    <source>
        <dbReference type="EMBL" id="TWT96032.1"/>
    </source>
</evidence>
<dbReference type="InterPro" id="IPR036100">
    <property type="entry name" value="QueA_sf"/>
</dbReference>
<evidence type="ECO:0000256" key="7">
    <source>
        <dbReference type="ARBA" id="ARBA00022785"/>
    </source>
</evidence>
<gene>
    <name evidence="13 14" type="primary">queA</name>
    <name evidence="14" type="ORF">Pla108_31130</name>
</gene>
<comment type="subunit">
    <text evidence="3 13">Monomer.</text>
</comment>
<protein>
    <recommendedName>
        <fullName evidence="11 13">S-adenosylmethionine:tRNA ribosyltransferase-isomerase</fullName>
        <ecNumber evidence="10 13">2.4.99.17</ecNumber>
    </recommendedName>
    <alternativeName>
        <fullName evidence="12 13">Queuosine biosynthesis protein QueA</fullName>
    </alternativeName>
</protein>
<dbReference type="GO" id="GO:0005737">
    <property type="term" value="C:cytoplasm"/>
    <property type="evidence" value="ECO:0007669"/>
    <property type="project" value="UniProtKB-SubCell"/>
</dbReference>
<dbReference type="Gene3D" id="2.40.10.240">
    <property type="entry name" value="QueA-like"/>
    <property type="match status" value="1"/>
</dbReference>
<evidence type="ECO:0000256" key="1">
    <source>
        <dbReference type="ARBA" id="ARBA00004496"/>
    </source>
</evidence>
<reference evidence="14 15" key="1">
    <citation type="submission" date="2019-02" db="EMBL/GenBank/DDBJ databases">
        <title>Deep-cultivation of Planctomycetes and their phenomic and genomic characterization uncovers novel biology.</title>
        <authorList>
            <person name="Wiegand S."/>
            <person name="Jogler M."/>
            <person name="Boedeker C."/>
            <person name="Pinto D."/>
            <person name="Vollmers J."/>
            <person name="Rivas-Marin E."/>
            <person name="Kohn T."/>
            <person name="Peeters S.H."/>
            <person name="Heuer A."/>
            <person name="Rast P."/>
            <person name="Oberbeckmann S."/>
            <person name="Bunk B."/>
            <person name="Jeske O."/>
            <person name="Meyerdierks A."/>
            <person name="Storesund J.E."/>
            <person name="Kallscheuer N."/>
            <person name="Luecker S."/>
            <person name="Lage O.M."/>
            <person name="Pohl T."/>
            <person name="Merkel B.J."/>
            <person name="Hornburger P."/>
            <person name="Mueller R.-W."/>
            <person name="Bruemmer F."/>
            <person name="Labrenz M."/>
            <person name="Spormann A.M."/>
            <person name="Op Den Camp H."/>
            <person name="Overmann J."/>
            <person name="Amann R."/>
            <person name="Jetten M.S.M."/>
            <person name="Mascher T."/>
            <person name="Medema M.H."/>
            <person name="Devos D.P."/>
            <person name="Kaster A.-K."/>
            <person name="Ovreas L."/>
            <person name="Rohde M."/>
            <person name="Galperin M.Y."/>
            <person name="Jogler C."/>
        </authorList>
    </citation>
    <scope>NUCLEOTIDE SEQUENCE [LARGE SCALE GENOMIC DNA]</scope>
    <source>
        <strain evidence="14 15">Pla108</strain>
    </source>
</reference>
<evidence type="ECO:0000256" key="12">
    <source>
        <dbReference type="ARBA" id="ARBA00076160"/>
    </source>
</evidence>
<evidence type="ECO:0000256" key="5">
    <source>
        <dbReference type="ARBA" id="ARBA00022679"/>
    </source>
</evidence>
<keyword evidence="14" id="KW-0328">Glycosyltransferase</keyword>
<dbReference type="NCBIfam" id="TIGR00113">
    <property type="entry name" value="queA"/>
    <property type="match status" value="1"/>
</dbReference>
<dbReference type="UniPathway" id="UPA00392"/>
<dbReference type="PANTHER" id="PTHR30307">
    <property type="entry name" value="S-ADENOSYLMETHIONINE:TRNA RIBOSYLTRANSFERASE-ISOMERASE"/>
    <property type="match status" value="1"/>
</dbReference>
<evidence type="ECO:0000256" key="8">
    <source>
        <dbReference type="ARBA" id="ARBA00052751"/>
    </source>
</evidence>
<evidence type="ECO:0000256" key="2">
    <source>
        <dbReference type="ARBA" id="ARBA00004691"/>
    </source>
</evidence>